<dbReference type="CDD" id="cd00331">
    <property type="entry name" value="IGPS"/>
    <property type="match status" value="1"/>
</dbReference>
<keyword evidence="7 8" id="KW-0456">Lyase</keyword>
<comment type="caution">
    <text evidence="10">The sequence shown here is derived from an EMBL/GenBank/DDBJ whole genome shotgun (WGS) entry which is preliminary data.</text>
</comment>
<evidence type="ECO:0000256" key="4">
    <source>
        <dbReference type="ARBA" id="ARBA00022793"/>
    </source>
</evidence>
<proteinExistence type="inferred from homology"/>
<accession>A0ABV1BSZ0</accession>
<keyword evidence="3 8" id="KW-0028">Amino-acid biosynthesis</keyword>
<evidence type="ECO:0000256" key="3">
    <source>
        <dbReference type="ARBA" id="ARBA00022605"/>
    </source>
</evidence>
<dbReference type="InterPro" id="IPR013798">
    <property type="entry name" value="Indole-3-glycerol_P_synth_dom"/>
</dbReference>
<evidence type="ECO:0000256" key="2">
    <source>
        <dbReference type="ARBA" id="ARBA00004696"/>
    </source>
</evidence>
<dbReference type="NCBIfam" id="NF001377">
    <property type="entry name" value="PRK00278.2-4"/>
    <property type="match status" value="1"/>
</dbReference>
<keyword evidence="11" id="KW-1185">Reference proteome</keyword>
<dbReference type="SUPFAM" id="SSF51366">
    <property type="entry name" value="Ribulose-phoshate binding barrel"/>
    <property type="match status" value="1"/>
</dbReference>
<evidence type="ECO:0000313" key="10">
    <source>
        <dbReference type="EMBL" id="MEQ2378867.1"/>
    </source>
</evidence>
<dbReference type="GO" id="GO:0004425">
    <property type="term" value="F:indole-3-glycerol-phosphate synthase activity"/>
    <property type="evidence" value="ECO:0007669"/>
    <property type="project" value="UniProtKB-EC"/>
</dbReference>
<keyword evidence="5 8" id="KW-0822">Tryptophan biosynthesis</keyword>
<evidence type="ECO:0000313" key="11">
    <source>
        <dbReference type="Proteomes" id="UP001442364"/>
    </source>
</evidence>
<reference evidence="10 11" key="1">
    <citation type="submission" date="2024-03" db="EMBL/GenBank/DDBJ databases">
        <title>Human intestinal bacterial collection.</title>
        <authorList>
            <person name="Pauvert C."/>
            <person name="Hitch T.C.A."/>
            <person name="Clavel T."/>
        </authorList>
    </citation>
    <scope>NUCLEOTIDE SEQUENCE [LARGE SCALE GENOMIC DNA]</scope>
    <source>
        <strain evidence="10 11">CLA-AA-H255</strain>
    </source>
</reference>
<dbReference type="RefSeq" id="WP_090139793.1">
    <property type="nucleotide sequence ID" value="NZ_DAWDAH010000007.1"/>
</dbReference>
<protein>
    <recommendedName>
        <fullName evidence="8">Indole-3-glycerol phosphate synthase</fullName>
        <shortName evidence="8">IGPS</shortName>
        <ecNumber evidence="8">4.1.1.48</ecNumber>
    </recommendedName>
</protein>
<keyword evidence="4 8" id="KW-0210">Decarboxylase</keyword>
<keyword evidence="6 8" id="KW-0057">Aromatic amino acid biosynthesis</keyword>
<evidence type="ECO:0000256" key="6">
    <source>
        <dbReference type="ARBA" id="ARBA00023141"/>
    </source>
</evidence>
<evidence type="ECO:0000256" key="1">
    <source>
        <dbReference type="ARBA" id="ARBA00001633"/>
    </source>
</evidence>
<gene>
    <name evidence="8 10" type="primary">trpC</name>
    <name evidence="10" type="ORF">WMO14_03070</name>
</gene>
<dbReference type="Gene3D" id="3.20.20.70">
    <property type="entry name" value="Aldolase class I"/>
    <property type="match status" value="1"/>
</dbReference>
<dbReference type="PROSITE" id="PS00614">
    <property type="entry name" value="IGPS"/>
    <property type="match status" value="1"/>
</dbReference>
<comment type="similarity">
    <text evidence="8">Belongs to the TrpC family.</text>
</comment>
<name>A0ABV1BSZ0_9FIRM</name>
<evidence type="ECO:0000259" key="9">
    <source>
        <dbReference type="Pfam" id="PF00218"/>
    </source>
</evidence>
<dbReference type="EMBL" id="JBBMER010000002">
    <property type="protein sequence ID" value="MEQ2378867.1"/>
    <property type="molecule type" value="Genomic_DNA"/>
</dbReference>
<evidence type="ECO:0000256" key="7">
    <source>
        <dbReference type="ARBA" id="ARBA00023239"/>
    </source>
</evidence>
<organism evidence="10 11">
    <name type="scientific">[Lactobacillus] rogosae</name>
    <dbReference type="NCBI Taxonomy" id="706562"/>
    <lineage>
        <taxon>Bacteria</taxon>
        <taxon>Bacillati</taxon>
        <taxon>Bacillota</taxon>
        <taxon>Clostridia</taxon>
        <taxon>Lachnospirales</taxon>
        <taxon>Lachnospiraceae</taxon>
        <taxon>Lachnospira</taxon>
    </lineage>
</organism>
<dbReference type="PANTHER" id="PTHR22854">
    <property type="entry name" value="TRYPTOPHAN BIOSYNTHESIS PROTEIN"/>
    <property type="match status" value="1"/>
</dbReference>
<dbReference type="HAMAP" id="MF_00134_B">
    <property type="entry name" value="IGPS_B"/>
    <property type="match status" value="1"/>
</dbReference>
<evidence type="ECO:0000256" key="8">
    <source>
        <dbReference type="HAMAP-Rule" id="MF_00134"/>
    </source>
</evidence>
<comment type="pathway">
    <text evidence="2 8">Amino-acid biosynthesis; L-tryptophan biosynthesis; L-tryptophan from chorismate: step 4/5.</text>
</comment>
<dbReference type="Pfam" id="PF00218">
    <property type="entry name" value="IGPS"/>
    <property type="match status" value="1"/>
</dbReference>
<dbReference type="Proteomes" id="UP001442364">
    <property type="component" value="Unassembled WGS sequence"/>
</dbReference>
<dbReference type="PANTHER" id="PTHR22854:SF2">
    <property type="entry name" value="INDOLE-3-GLYCEROL-PHOSPHATE SYNTHASE"/>
    <property type="match status" value="1"/>
</dbReference>
<dbReference type="EC" id="4.1.1.48" evidence="8"/>
<comment type="catalytic activity">
    <reaction evidence="1 8">
        <text>1-(2-carboxyphenylamino)-1-deoxy-D-ribulose 5-phosphate + H(+) = (1S,2R)-1-C-(indol-3-yl)glycerol 3-phosphate + CO2 + H2O</text>
        <dbReference type="Rhea" id="RHEA:23476"/>
        <dbReference type="ChEBI" id="CHEBI:15377"/>
        <dbReference type="ChEBI" id="CHEBI:15378"/>
        <dbReference type="ChEBI" id="CHEBI:16526"/>
        <dbReference type="ChEBI" id="CHEBI:58613"/>
        <dbReference type="ChEBI" id="CHEBI:58866"/>
        <dbReference type="EC" id="4.1.1.48"/>
    </reaction>
</comment>
<sequence>MILDVIVEDKKKRLVEHKNAISEEDMKQEALNLKRQSISFYDALRKQGLSIIGEFKKASPSHGKMDNKIDLTERIRQYSESADAISCLTEEDHFNGSTEYLKQIRSLTNLPIIRKDFIIDEYQVYEAKVIGADAILLIAAILDDKTFKKLYDLAYSLGLDVLCEVHDAEEMQRMINLDVKIIGINNRNLKTFEVNLNTTKKLSDMVTPKMREEGKILVSESGVEGSEDVKPLADSRADALLCGTVLMEALNPKELIREFKDTYDKELLKAKK</sequence>
<dbReference type="InterPro" id="IPR013785">
    <property type="entry name" value="Aldolase_TIM"/>
</dbReference>
<evidence type="ECO:0000256" key="5">
    <source>
        <dbReference type="ARBA" id="ARBA00022822"/>
    </source>
</evidence>
<dbReference type="InterPro" id="IPR001468">
    <property type="entry name" value="Indole-3-GlycerolPSynthase_CS"/>
</dbReference>
<dbReference type="InterPro" id="IPR045186">
    <property type="entry name" value="Indole-3-glycerol_P_synth"/>
</dbReference>
<dbReference type="InterPro" id="IPR011060">
    <property type="entry name" value="RibuloseP-bd_barrel"/>
</dbReference>
<feature type="domain" description="Indole-3-glycerol phosphate synthase" evidence="9">
    <location>
        <begin position="3"/>
        <end position="258"/>
    </location>
</feature>